<reference evidence="8 9" key="1">
    <citation type="journal article" date="2019" name="Int. J. Syst. Evol. Microbiol.">
        <title>The Global Catalogue of Microorganisms (GCM) 10K type strain sequencing project: providing services to taxonomists for standard genome sequencing and annotation.</title>
        <authorList>
            <consortium name="The Broad Institute Genomics Platform"/>
            <consortium name="The Broad Institute Genome Sequencing Center for Infectious Disease"/>
            <person name="Wu L."/>
            <person name="Ma J."/>
        </authorList>
    </citation>
    <scope>NUCLEOTIDE SEQUENCE [LARGE SCALE GENOMIC DNA]</scope>
    <source>
        <strain evidence="8 9">JCM 16331</strain>
    </source>
</reference>
<dbReference type="GO" id="GO:0006783">
    <property type="term" value="P:heme biosynthetic process"/>
    <property type="evidence" value="ECO:0007669"/>
    <property type="project" value="UniProtKB-KW"/>
</dbReference>
<comment type="cofactor">
    <cofactor evidence="1">
        <name>FAD</name>
        <dbReference type="ChEBI" id="CHEBI:57692"/>
    </cofactor>
</comment>
<dbReference type="InterPro" id="IPR004572">
    <property type="entry name" value="Protoporphyrinogen_oxidase"/>
</dbReference>
<evidence type="ECO:0000256" key="4">
    <source>
        <dbReference type="ARBA" id="ARBA00023002"/>
    </source>
</evidence>
<gene>
    <name evidence="8" type="primary">hemG</name>
    <name evidence="8" type="ORF">GCM10009021_27890</name>
</gene>
<organism evidence="8 9">
    <name type="scientific">Halarchaeum nitratireducens</name>
    <dbReference type="NCBI Taxonomy" id="489913"/>
    <lineage>
        <taxon>Archaea</taxon>
        <taxon>Methanobacteriati</taxon>
        <taxon>Methanobacteriota</taxon>
        <taxon>Stenosarchaea group</taxon>
        <taxon>Halobacteria</taxon>
        <taxon>Halobacteriales</taxon>
        <taxon>Halobacteriaceae</taxon>
    </lineage>
</organism>
<dbReference type="RefSeq" id="WP_188879764.1">
    <property type="nucleotide sequence ID" value="NZ_BMOQ01000008.1"/>
</dbReference>
<dbReference type="SUPFAM" id="SSF54373">
    <property type="entry name" value="FAD-linked reductases, C-terminal domain"/>
    <property type="match status" value="1"/>
</dbReference>
<dbReference type="NCBIfam" id="TIGR00562">
    <property type="entry name" value="proto_IX_ox"/>
    <property type="match status" value="1"/>
</dbReference>
<evidence type="ECO:0000256" key="6">
    <source>
        <dbReference type="ARBA" id="ARBA00023444"/>
    </source>
</evidence>
<dbReference type="PANTHER" id="PTHR42923">
    <property type="entry name" value="PROTOPORPHYRINOGEN OXIDASE"/>
    <property type="match status" value="1"/>
</dbReference>
<dbReference type="EMBL" id="BMOQ01000008">
    <property type="protein sequence ID" value="GGN24525.1"/>
    <property type="molecule type" value="Genomic_DNA"/>
</dbReference>
<evidence type="ECO:0000256" key="5">
    <source>
        <dbReference type="ARBA" id="ARBA00023133"/>
    </source>
</evidence>
<dbReference type="PANTHER" id="PTHR42923:SF3">
    <property type="entry name" value="PROTOPORPHYRINOGEN OXIDASE"/>
    <property type="match status" value="1"/>
</dbReference>
<protein>
    <submittedName>
        <fullName evidence="8">Protoporphyrinogen oxidase</fullName>
    </submittedName>
</protein>
<dbReference type="Gene3D" id="3.90.660.20">
    <property type="entry name" value="Protoporphyrinogen oxidase, mitochondrial, domain 2"/>
    <property type="match status" value="1"/>
</dbReference>
<accession>A0A830GGE3</accession>
<keyword evidence="2" id="KW-0285">Flavoprotein</keyword>
<dbReference type="OrthoDB" id="237154at2157"/>
<sequence>MIGIVGAGLTGLSVHHYLRDAGIESVVFEAASEPGGVVRTVRAEGRVLECGPQRTRLTSDVRDLVDALALGNRMMEAADEPLYVYRDGSLRRVPFSIREAVETDLLSWRGKLRALCEPLTAPPRSGESVEGYLSRAFGREVADRIGGPLYAGLYASDPAHMPVEHSLARALDRFDVDGSVLFALLWTRLGDRTPPPVVSFDDGLQVLPEALADAHADSVRLDSAVRSVRATNDAYLVETASFTIEVDELVVTSPAAVTADLLGSLDTADIDALRELSYNPLAVVHLAADGHLRGSGHQVPFREPFVTLGATWNDTLFGERVRTSADDRTRPDASGLGRDGVYTCYLGGEKTPEAVEWSDDRLGHVAAREFEIATSVPAEPVRVTRLTPGMPAYDYSWDALERVHLPDDIHLCTNYTSRAGIPGRIRAARRLASRVIER</sequence>
<comment type="pathway">
    <text evidence="6">Porphyrin-containing compound metabolism.</text>
</comment>
<evidence type="ECO:0000313" key="9">
    <source>
        <dbReference type="Proteomes" id="UP000608850"/>
    </source>
</evidence>
<dbReference type="InterPro" id="IPR036188">
    <property type="entry name" value="FAD/NAD-bd_sf"/>
</dbReference>
<dbReference type="InterPro" id="IPR050464">
    <property type="entry name" value="Zeta_carotene_desat/Oxidored"/>
</dbReference>
<keyword evidence="5" id="KW-0350">Heme biosynthesis</keyword>
<dbReference type="Proteomes" id="UP000608850">
    <property type="component" value="Unassembled WGS sequence"/>
</dbReference>
<evidence type="ECO:0000256" key="3">
    <source>
        <dbReference type="ARBA" id="ARBA00022827"/>
    </source>
</evidence>
<dbReference type="Gene3D" id="1.10.3110.10">
    <property type="entry name" value="protoporphyrinogen ix oxidase, domain 3"/>
    <property type="match status" value="1"/>
</dbReference>
<dbReference type="GO" id="GO:0004729">
    <property type="term" value="F:oxygen-dependent protoporphyrinogen oxidase activity"/>
    <property type="evidence" value="ECO:0007669"/>
    <property type="project" value="InterPro"/>
</dbReference>
<evidence type="ECO:0000259" key="7">
    <source>
        <dbReference type="Pfam" id="PF01593"/>
    </source>
</evidence>
<keyword evidence="3" id="KW-0274">FAD</keyword>
<comment type="caution">
    <text evidence="8">The sequence shown here is derived from an EMBL/GenBank/DDBJ whole genome shotgun (WGS) entry which is preliminary data.</text>
</comment>
<keyword evidence="9" id="KW-1185">Reference proteome</keyword>
<dbReference type="Pfam" id="PF01593">
    <property type="entry name" value="Amino_oxidase"/>
    <property type="match status" value="1"/>
</dbReference>
<evidence type="ECO:0000256" key="1">
    <source>
        <dbReference type="ARBA" id="ARBA00001974"/>
    </source>
</evidence>
<dbReference type="InterPro" id="IPR002937">
    <property type="entry name" value="Amino_oxidase"/>
</dbReference>
<keyword evidence="4" id="KW-0560">Oxidoreductase</keyword>
<proteinExistence type="predicted"/>
<feature type="domain" description="Amine oxidase" evidence="7">
    <location>
        <begin position="9"/>
        <end position="436"/>
    </location>
</feature>
<dbReference type="Gene3D" id="3.50.50.60">
    <property type="entry name" value="FAD/NAD(P)-binding domain"/>
    <property type="match status" value="1"/>
</dbReference>
<dbReference type="AlphaFoldDB" id="A0A830GGE3"/>
<evidence type="ECO:0000313" key="8">
    <source>
        <dbReference type="EMBL" id="GGN24525.1"/>
    </source>
</evidence>
<name>A0A830GGE3_9EURY</name>
<dbReference type="SUPFAM" id="SSF51905">
    <property type="entry name" value="FAD/NAD(P)-binding domain"/>
    <property type="match status" value="1"/>
</dbReference>
<evidence type="ECO:0000256" key="2">
    <source>
        <dbReference type="ARBA" id="ARBA00022630"/>
    </source>
</evidence>